<feature type="compositionally biased region" description="Low complexity" evidence="9">
    <location>
        <begin position="426"/>
        <end position="435"/>
    </location>
</feature>
<dbReference type="InterPro" id="IPR040203">
    <property type="entry name" value="Sld2"/>
</dbReference>
<protein>
    <recommendedName>
        <fullName evidence="3 8">DNA replication regulator SLD2</fullName>
    </recommendedName>
</protein>
<evidence type="ECO:0000256" key="2">
    <source>
        <dbReference type="ARBA" id="ARBA00007276"/>
    </source>
</evidence>
<dbReference type="InterPro" id="IPR021110">
    <property type="entry name" value="DNA_rep_checkpnt_protein"/>
</dbReference>
<keyword evidence="4 8" id="KW-0235">DNA replication</keyword>
<evidence type="ECO:0000256" key="5">
    <source>
        <dbReference type="ARBA" id="ARBA00023242"/>
    </source>
</evidence>
<keyword evidence="6 8" id="KW-0131">Cell cycle</keyword>
<evidence type="ECO:0000256" key="4">
    <source>
        <dbReference type="ARBA" id="ARBA00022705"/>
    </source>
</evidence>
<dbReference type="PANTHER" id="PTHR28124:SF1">
    <property type="entry name" value="DNA REPLICATION REGULATOR SLD2"/>
    <property type="match status" value="1"/>
</dbReference>
<dbReference type="Proteomes" id="UP001447188">
    <property type="component" value="Unassembled WGS sequence"/>
</dbReference>
<feature type="region of interest" description="Disordered" evidence="9">
    <location>
        <begin position="23"/>
        <end position="159"/>
    </location>
</feature>
<evidence type="ECO:0000256" key="6">
    <source>
        <dbReference type="ARBA" id="ARBA00023306"/>
    </source>
</evidence>
<accession>A0ABR3GXE2</accession>
<dbReference type="Gene3D" id="1.10.10.1460">
    <property type="match status" value="1"/>
</dbReference>
<feature type="compositionally biased region" description="Acidic residues" evidence="9">
    <location>
        <begin position="292"/>
        <end position="308"/>
    </location>
</feature>
<dbReference type="CDD" id="cd22289">
    <property type="entry name" value="RecQL4_SLD2_NTD"/>
    <property type="match status" value="1"/>
</dbReference>
<proteinExistence type="inferred from homology"/>
<evidence type="ECO:0000256" key="3">
    <source>
        <dbReference type="ARBA" id="ARBA00018363"/>
    </source>
</evidence>
<keyword evidence="5 8" id="KW-0539">Nucleus</keyword>
<evidence type="ECO:0000313" key="11">
    <source>
        <dbReference type="Proteomes" id="UP001447188"/>
    </source>
</evidence>
<comment type="caution">
    <text evidence="10">The sequence shown here is derived from an EMBL/GenBank/DDBJ whole genome shotgun (WGS) entry which is preliminary data.</text>
</comment>
<feature type="region of interest" description="Disordered" evidence="9">
    <location>
        <begin position="478"/>
        <end position="504"/>
    </location>
</feature>
<organism evidence="10 11">
    <name type="scientific">Discina gigas</name>
    <dbReference type="NCBI Taxonomy" id="1032678"/>
    <lineage>
        <taxon>Eukaryota</taxon>
        <taxon>Fungi</taxon>
        <taxon>Dikarya</taxon>
        <taxon>Ascomycota</taxon>
        <taxon>Pezizomycotina</taxon>
        <taxon>Pezizomycetes</taxon>
        <taxon>Pezizales</taxon>
        <taxon>Discinaceae</taxon>
        <taxon>Discina</taxon>
    </lineage>
</organism>
<keyword evidence="11" id="KW-1185">Reference proteome</keyword>
<feature type="compositionally biased region" description="Basic and acidic residues" evidence="9">
    <location>
        <begin position="438"/>
        <end position="462"/>
    </location>
</feature>
<dbReference type="EMBL" id="JBBBZM010000002">
    <property type="protein sequence ID" value="KAL0640626.1"/>
    <property type="molecule type" value="Genomic_DNA"/>
</dbReference>
<comment type="similarity">
    <text evidence="2 8">Belongs to the SLD2 family.</text>
</comment>
<comment type="function">
    <text evidence="7 8">Has a role in the initiation of DNA replication. Required at S-phase checkpoint.</text>
</comment>
<comment type="subcellular location">
    <subcellularLocation>
        <location evidence="1 8">Nucleus</location>
    </subcellularLocation>
</comment>
<sequence>MPSSAEPQPAQALKLRQELKDWERAFANSHDGRKPTREEVKKDAKIAAKYKQYSKFRGSTSTSTSSTTSSQPSSSSRPHEDNPFAPSASFASTSVSSASASRASSIKSARSQRRNTDDIFKTPSKPYHNDFYDSPLSTRGRRLFGNRPRDSVGPTPQKMGKILGIFESFVDVETTPTHQRVLRGTPGTGNKRAEERVSASPAATGDPFSTPRKRKARDLSGALGSGSGSGSECDSPTKQTPKDVLSTPAFLRRNNQFAPAAFLDSPPVPQPLRPPVRGLSTMVAELRKMEDDAHDDEEEAMREMEEEMMGPPPAPLPTGTSATKPKVKPVPVDNDNDPDTGLPPPPSGAWADDTLQEELPSGGEKVSAPKWKKKGLKRQHRRVIMRPVGRIAHPDDPNCPSPPPNPEEVELPAAGYDDEDLSDLDAPAVPAAPEPESTDPREAARAKRAKIMAEDVAGKGKETVKKVARKISEKAHANYKRVNIRGSKGAKAGNGGGRFSRKRR</sequence>
<feature type="compositionally biased region" description="Low complexity" evidence="9">
    <location>
        <begin position="59"/>
        <end position="76"/>
    </location>
</feature>
<feature type="compositionally biased region" description="Low complexity" evidence="9">
    <location>
        <begin position="85"/>
        <end position="109"/>
    </location>
</feature>
<dbReference type="Pfam" id="PF11719">
    <property type="entry name" value="Drc1-Sld2"/>
    <property type="match status" value="1"/>
</dbReference>
<evidence type="ECO:0000256" key="1">
    <source>
        <dbReference type="ARBA" id="ARBA00004123"/>
    </source>
</evidence>
<feature type="compositionally biased region" description="Basic residues" evidence="9">
    <location>
        <begin position="370"/>
        <end position="384"/>
    </location>
</feature>
<reference evidence="10 11" key="1">
    <citation type="submission" date="2024-02" db="EMBL/GenBank/DDBJ databases">
        <title>Discinaceae phylogenomics.</title>
        <authorList>
            <person name="Dirks A.C."/>
            <person name="James T.Y."/>
        </authorList>
    </citation>
    <scope>NUCLEOTIDE SEQUENCE [LARGE SCALE GENOMIC DNA]</scope>
    <source>
        <strain evidence="10 11">ACD0624</strain>
    </source>
</reference>
<evidence type="ECO:0000313" key="10">
    <source>
        <dbReference type="EMBL" id="KAL0640626.1"/>
    </source>
</evidence>
<evidence type="ECO:0000256" key="8">
    <source>
        <dbReference type="RuleBase" id="RU367067"/>
    </source>
</evidence>
<feature type="region of interest" description="Disordered" evidence="9">
    <location>
        <begin position="175"/>
        <end position="251"/>
    </location>
</feature>
<feature type="region of interest" description="Disordered" evidence="9">
    <location>
        <begin position="289"/>
        <end position="462"/>
    </location>
</feature>
<gene>
    <name evidence="10" type="ORF">Q9L58_000295</name>
</gene>
<feature type="compositionally biased region" description="Basic and acidic residues" evidence="9">
    <location>
        <begin position="23"/>
        <end position="46"/>
    </location>
</feature>
<evidence type="ECO:0000256" key="7">
    <source>
        <dbReference type="ARBA" id="ARBA00025253"/>
    </source>
</evidence>
<name>A0ABR3GXE2_9PEZI</name>
<evidence type="ECO:0000256" key="9">
    <source>
        <dbReference type="SAM" id="MobiDB-lite"/>
    </source>
</evidence>
<dbReference type="PANTHER" id="PTHR28124">
    <property type="entry name" value="DNA REPLICATION REGULATOR SLD2"/>
    <property type="match status" value="1"/>
</dbReference>
<feature type="compositionally biased region" description="Pro residues" evidence="9">
    <location>
        <begin position="397"/>
        <end position="406"/>
    </location>
</feature>